<dbReference type="InterPro" id="IPR018841">
    <property type="entry name" value="DUF2442"/>
</dbReference>
<dbReference type="Gene3D" id="3.30.2020.10">
    <property type="entry name" value="NE0471-like N-terminal domain"/>
    <property type="match status" value="1"/>
</dbReference>
<dbReference type="Pfam" id="PF10387">
    <property type="entry name" value="DUF2442"/>
    <property type="match status" value="1"/>
</dbReference>
<sequence>MLIHVTKAKYLHDYEVELTFNDGKTGIVNLENELYGTMFEPLKDKKVFSSVKLDKEIDTISWKNGADLAPEFLYYQSFKDDKSLTEQFKQWGYI</sequence>
<reference evidence="1" key="1">
    <citation type="submission" date="2018-06" db="EMBL/GenBank/DDBJ databases">
        <authorList>
            <person name="Zhirakovskaya E."/>
        </authorList>
    </citation>
    <scope>NUCLEOTIDE SEQUENCE</scope>
</reference>
<gene>
    <name evidence="1" type="ORF">MNBD_GAMMA04-1254</name>
</gene>
<protein>
    <recommendedName>
        <fullName evidence="2">DUF2442 domain-containing protein</fullName>
    </recommendedName>
</protein>
<dbReference type="InterPro" id="IPR036782">
    <property type="entry name" value="NE0471-like_N"/>
</dbReference>
<dbReference type="AlphaFoldDB" id="A0A3B0VX77"/>
<dbReference type="EMBL" id="UOFB01000212">
    <property type="protein sequence ID" value="VAW47651.1"/>
    <property type="molecule type" value="Genomic_DNA"/>
</dbReference>
<organism evidence="1">
    <name type="scientific">hydrothermal vent metagenome</name>
    <dbReference type="NCBI Taxonomy" id="652676"/>
    <lineage>
        <taxon>unclassified sequences</taxon>
        <taxon>metagenomes</taxon>
        <taxon>ecological metagenomes</taxon>
    </lineage>
</organism>
<name>A0A3B0VX77_9ZZZZ</name>
<evidence type="ECO:0000313" key="1">
    <source>
        <dbReference type="EMBL" id="VAW47651.1"/>
    </source>
</evidence>
<dbReference type="SUPFAM" id="SSF143880">
    <property type="entry name" value="NE0471 N-terminal domain-like"/>
    <property type="match status" value="1"/>
</dbReference>
<evidence type="ECO:0008006" key="2">
    <source>
        <dbReference type="Google" id="ProtNLM"/>
    </source>
</evidence>
<proteinExistence type="predicted"/>
<accession>A0A3B0VX77</accession>